<dbReference type="SUPFAM" id="SSF81653">
    <property type="entry name" value="Calcium ATPase, transduction domain A"/>
    <property type="match status" value="1"/>
</dbReference>
<accession>A0A7X2TPP5</accession>
<evidence type="ECO:0000256" key="3">
    <source>
        <dbReference type="ARBA" id="ARBA00022692"/>
    </source>
</evidence>
<dbReference type="InterPro" id="IPR001757">
    <property type="entry name" value="P_typ_ATPase"/>
</dbReference>
<dbReference type="GO" id="GO:0005524">
    <property type="term" value="F:ATP binding"/>
    <property type="evidence" value="ECO:0007669"/>
    <property type="project" value="UniProtKB-UniRule"/>
</dbReference>
<dbReference type="PROSITE" id="PS01047">
    <property type="entry name" value="HMA_1"/>
    <property type="match status" value="1"/>
</dbReference>
<dbReference type="PROSITE" id="PS00154">
    <property type="entry name" value="ATPASE_E1_E2"/>
    <property type="match status" value="1"/>
</dbReference>
<dbReference type="Pfam" id="PF00403">
    <property type="entry name" value="HMA"/>
    <property type="match status" value="2"/>
</dbReference>
<dbReference type="InterPro" id="IPR036163">
    <property type="entry name" value="HMA_dom_sf"/>
</dbReference>
<keyword evidence="3 10" id="KW-0812">Transmembrane</keyword>
<dbReference type="CDD" id="cd02094">
    <property type="entry name" value="P-type_ATPase_Cu-like"/>
    <property type="match status" value="1"/>
</dbReference>
<reference evidence="12 13" key="1">
    <citation type="submission" date="2019-08" db="EMBL/GenBank/DDBJ databases">
        <title>In-depth cultivation of the pig gut microbiome towards novel bacterial diversity and tailored functional studies.</title>
        <authorList>
            <person name="Wylensek D."/>
            <person name="Hitch T.C.A."/>
            <person name="Clavel T."/>
        </authorList>
    </citation>
    <scope>NUCLEOTIDE SEQUENCE [LARGE SCALE GENOMIC DNA]</scope>
    <source>
        <strain evidence="12 13">NM-380-WT-3C1</strain>
    </source>
</reference>
<comment type="caution">
    <text evidence="12">The sequence shown here is derived from an EMBL/GenBank/DDBJ whole genome shotgun (WGS) entry which is preliminary data.</text>
</comment>
<dbReference type="InterPro" id="IPR044492">
    <property type="entry name" value="P_typ_ATPase_HD_dom"/>
</dbReference>
<dbReference type="NCBIfam" id="TIGR01494">
    <property type="entry name" value="ATPase_P-type"/>
    <property type="match status" value="1"/>
</dbReference>
<dbReference type="SFLD" id="SFLDS00003">
    <property type="entry name" value="Haloacid_Dehalogenase"/>
    <property type="match status" value="1"/>
</dbReference>
<dbReference type="InterPro" id="IPR018303">
    <property type="entry name" value="ATPase_P-typ_P_site"/>
</dbReference>
<dbReference type="SUPFAM" id="SSF56784">
    <property type="entry name" value="HAD-like"/>
    <property type="match status" value="1"/>
</dbReference>
<evidence type="ECO:0000313" key="12">
    <source>
        <dbReference type="EMBL" id="MSU05661.1"/>
    </source>
</evidence>
<keyword evidence="10" id="KW-1003">Cell membrane</keyword>
<dbReference type="InterPro" id="IPR027256">
    <property type="entry name" value="P-typ_ATPase_IB"/>
</dbReference>
<dbReference type="Gene3D" id="3.30.70.100">
    <property type="match status" value="2"/>
</dbReference>
<dbReference type="PRINTS" id="PR00943">
    <property type="entry name" value="CUATPASE"/>
</dbReference>
<dbReference type="Gene3D" id="3.40.1110.10">
    <property type="entry name" value="Calcium-transporting ATPase, cytoplasmic domain N"/>
    <property type="match status" value="1"/>
</dbReference>
<name>A0A7X2TPP5_9SPIO</name>
<dbReference type="InterPro" id="IPR036412">
    <property type="entry name" value="HAD-like_sf"/>
</dbReference>
<feature type="transmembrane region" description="Helical" evidence="10">
    <location>
        <begin position="152"/>
        <end position="173"/>
    </location>
</feature>
<dbReference type="GO" id="GO:0055070">
    <property type="term" value="P:copper ion homeostasis"/>
    <property type="evidence" value="ECO:0007669"/>
    <property type="project" value="TreeGrafter"/>
</dbReference>
<evidence type="ECO:0000313" key="13">
    <source>
        <dbReference type="Proteomes" id="UP000460549"/>
    </source>
</evidence>
<feature type="transmembrane region" description="Helical" evidence="10">
    <location>
        <begin position="371"/>
        <end position="393"/>
    </location>
</feature>
<dbReference type="Pfam" id="PF00702">
    <property type="entry name" value="Hydrolase"/>
    <property type="match status" value="1"/>
</dbReference>
<evidence type="ECO:0000256" key="8">
    <source>
        <dbReference type="ARBA" id="ARBA00022989"/>
    </source>
</evidence>
<dbReference type="CDD" id="cd00371">
    <property type="entry name" value="HMA"/>
    <property type="match status" value="2"/>
</dbReference>
<sequence>MKREFDVFGMSCAACSASVEKAVKNVKGCENVSVSLLTNSMSLEGSASDEDIIKAVEKAGYSAQVKGAKVEEKQANGENVQKRLIISVILLVIHLYISMGAMVGLPVGIFSNHSLNATVQLTLSMLIMMLNRKFFISGTKALLRKSPNMDTLVSLGASAAFIYSYVAMSLMFLYPEHAHKYYHELYYEAVSTILTLITVGKTLEERSKRKTTDAIDALLKLAPEKAVVERDGKEVTVDVKDIRVDDIFILYPGSHVPVDGVIISGSGSFDESSITGESVPVDKSVGQNVIAGCINVESNIKARATRVGEDTTLSKIIKLVNEAASSKAPISRVADKVSSIFVPSVIVIALITFITHLLLNAELSYALSRAVAVLVISCPCALGLATPVAIMVASGKGAKNGILFKDAAVIENTSRAGTIVFDKTGTVTTGKMKVVDEISFDDSFLSYAYTLESKSEHPLAKAVCNYAIEKNTALLNAEGFKALLGNGVEATIDGSTVYGGSVKFISTKLELESGVLAQCDKLSEEGKTPLLFIKANKLLGIIAISDTIRDDSKSAIAELKNMGLRTVLLTGDNEKTANAINRIVKFDEVISGVLPDEKEAYIRSFQRDGKVIMVGDGINDSPALMRADIGMAVSGGTDAAIGSASIVLMGDTVSTAVSAIRLSRSTLKVIKENLFWAFIYNLIGIPLAAGIFTPIFGWSLNPMFASLAMSLSSFCVVTNALRINMFNLKDSRKDKKYKFSKEKKMEKILHIEGMMCGHCEKRVKKALENVDGVAVANVSHTAGTAVVTLNKEVSNETLKKAVEDQDYSVTKID</sequence>
<proteinExistence type="inferred from homology"/>
<comment type="subcellular location">
    <subcellularLocation>
        <location evidence="10">Cell membrane</location>
    </subcellularLocation>
    <subcellularLocation>
        <location evidence="1">Endomembrane system</location>
        <topology evidence="1">Multi-pass membrane protein</topology>
    </subcellularLocation>
</comment>
<dbReference type="InterPro" id="IPR023299">
    <property type="entry name" value="ATPase_P-typ_cyto_dom_N"/>
</dbReference>
<dbReference type="Pfam" id="PF00122">
    <property type="entry name" value="E1-E2_ATPase"/>
    <property type="match status" value="1"/>
</dbReference>
<organism evidence="12 13">
    <name type="scientific">Bullifex porci</name>
    <dbReference type="NCBI Taxonomy" id="2606638"/>
    <lineage>
        <taxon>Bacteria</taxon>
        <taxon>Pseudomonadati</taxon>
        <taxon>Spirochaetota</taxon>
        <taxon>Spirochaetia</taxon>
        <taxon>Spirochaetales</taxon>
        <taxon>Spirochaetaceae</taxon>
        <taxon>Bullifex</taxon>
    </lineage>
</organism>
<keyword evidence="5 10" id="KW-0547">Nucleotide-binding</keyword>
<dbReference type="RefSeq" id="WP_154424562.1">
    <property type="nucleotide sequence ID" value="NZ_VUNN01000003.1"/>
</dbReference>
<keyword evidence="8 10" id="KW-1133">Transmembrane helix</keyword>
<keyword evidence="9 10" id="KW-0472">Membrane</keyword>
<dbReference type="Proteomes" id="UP000460549">
    <property type="component" value="Unassembled WGS sequence"/>
</dbReference>
<feature type="transmembrane region" description="Helical" evidence="10">
    <location>
        <begin position="703"/>
        <end position="723"/>
    </location>
</feature>
<dbReference type="PANTHER" id="PTHR43520">
    <property type="entry name" value="ATP7, ISOFORM B"/>
    <property type="match status" value="1"/>
</dbReference>
<dbReference type="NCBIfam" id="TIGR01525">
    <property type="entry name" value="ATPase-IB_hvy"/>
    <property type="match status" value="1"/>
</dbReference>
<feature type="domain" description="HMA" evidence="11">
    <location>
        <begin position="1"/>
        <end position="64"/>
    </location>
</feature>
<dbReference type="InterPro" id="IPR059000">
    <property type="entry name" value="ATPase_P-type_domA"/>
</dbReference>
<keyword evidence="7" id="KW-1278">Translocase</keyword>
<dbReference type="InterPro" id="IPR023298">
    <property type="entry name" value="ATPase_P-typ_TM_dom_sf"/>
</dbReference>
<feature type="transmembrane region" description="Helical" evidence="10">
    <location>
        <begin position="340"/>
        <end position="359"/>
    </location>
</feature>
<feature type="transmembrane region" description="Helical" evidence="10">
    <location>
        <begin position="84"/>
        <end position="107"/>
    </location>
</feature>
<evidence type="ECO:0000256" key="1">
    <source>
        <dbReference type="ARBA" id="ARBA00004127"/>
    </source>
</evidence>
<feature type="transmembrane region" description="Helical" evidence="10">
    <location>
        <begin position="674"/>
        <end position="697"/>
    </location>
</feature>
<dbReference type="PANTHER" id="PTHR43520:SF8">
    <property type="entry name" value="P-TYPE CU(+) TRANSPORTER"/>
    <property type="match status" value="1"/>
</dbReference>
<dbReference type="EMBL" id="VUNN01000003">
    <property type="protein sequence ID" value="MSU05661.1"/>
    <property type="molecule type" value="Genomic_DNA"/>
</dbReference>
<evidence type="ECO:0000259" key="11">
    <source>
        <dbReference type="PROSITE" id="PS50846"/>
    </source>
</evidence>
<feature type="transmembrane region" description="Helical" evidence="10">
    <location>
        <begin position="185"/>
        <end position="203"/>
    </location>
</feature>
<dbReference type="GO" id="GO:0043682">
    <property type="term" value="F:P-type divalent copper transporter activity"/>
    <property type="evidence" value="ECO:0007669"/>
    <property type="project" value="TreeGrafter"/>
</dbReference>
<dbReference type="NCBIfam" id="TIGR01511">
    <property type="entry name" value="ATPase-IB1_Cu"/>
    <property type="match status" value="1"/>
</dbReference>
<dbReference type="SFLD" id="SFLDF00027">
    <property type="entry name" value="p-type_atpase"/>
    <property type="match status" value="1"/>
</dbReference>
<dbReference type="SUPFAM" id="SSF55008">
    <property type="entry name" value="HMA, heavy metal-associated domain"/>
    <property type="match status" value="2"/>
</dbReference>
<dbReference type="Gene3D" id="2.70.150.10">
    <property type="entry name" value="Calcium-transporting ATPase, cytoplasmic transduction domain A"/>
    <property type="match status" value="1"/>
</dbReference>
<dbReference type="InterPro" id="IPR023214">
    <property type="entry name" value="HAD_sf"/>
</dbReference>
<feature type="domain" description="HMA" evidence="11">
    <location>
        <begin position="745"/>
        <end position="810"/>
    </location>
</feature>
<keyword evidence="13" id="KW-1185">Reference proteome</keyword>
<dbReference type="SUPFAM" id="SSF81665">
    <property type="entry name" value="Calcium ATPase, transmembrane domain M"/>
    <property type="match status" value="1"/>
</dbReference>
<dbReference type="PRINTS" id="PR00119">
    <property type="entry name" value="CATATPASE"/>
</dbReference>
<gene>
    <name evidence="12" type="ORF">FYJ80_02540</name>
</gene>
<dbReference type="FunFam" id="2.70.150.10:FF:000002">
    <property type="entry name" value="Copper-transporting ATPase 1, putative"/>
    <property type="match status" value="1"/>
</dbReference>
<evidence type="ECO:0000256" key="10">
    <source>
        <dbReference type="RuleBase" id="RU362081"/>
    </source>
</evidence>
<evidence type="ECO:0000256" key="4">
    <source>
        <dbReference type="ARBA" id="ARBA00022723"/>
    </source>
</evidence>
<dbReference type="PROSITE" id="PS50846">
    <property type="entry name" value="HMA_2"/>
    <property type="match status" value="2"/>
</dbReference>
<dbReference type="InterPro" id="IPR006121">
    <property type="entry name" value="HMA_dom"/>
</dbReference>
<dbReference type="GO" id="GO:0012505">
    <property type="term" value="C:endomembrane system"/>
    <property type="evidence" value="ECO:0007669"/>
    <property type="project" value="UniProtKB-SubCell"/>
</dbReference>
<evidence type="ECO:0000256" key="2">
    <source>
        <dbReference type="ARBA" id="ARBA00006024"/>
    </source>
</evidence>
<evidence type="ECO:0000256" key="9">
    <source>
        <dbReference type="ARBA" id="ARBA00023136"/>
    </source>
</evidence>
<comment type="similarity">
    <text evidence="2 10">Belongs to the cation transport ATPase (P-type) (TC 3.A.3) family. Type IB subfamily.</text>
</comment>
<dbReference type="GO" id="GO:0016887">
    <property type="term" value="F:ATP hydrolysis activity"/>
    <property type="evidence" value="ECO:0007669"/>
    <property type="project" value="InterPro"/>
</dbReference>
<feature type="transmembrane region" description="Helical" evidence="10">
    <location>
        <begin position="113"/>
        <end position="131"/>
    </location>
</feature>
<dbReference type="InterPro" id="IPR017969">
    <property type="entry name" value="Heavy-metal-associated_CS"/>
</dbReference>
<dbReference type="GO" id="GO:0005886">
    <property type="term" value="C:plasma membrane"/>
    <property type="evidence" value="ECO:0007669"/>
    <property type="project" value="UniProtKB-SubCell"/>
</dbReference>
<dbReference type="Gene3D" id="3.40.50.1000">
    <property type="entry name" value="HAD superfamily/HAD-like"/>
    <property type="match status" value="1"/>
</dbReference>
<dbReference type="InterPro" id="IPR008250">
    <property type="entry name" value="ATPase_P-typ_transduc_dom_A_sf"/>
</dbReference>
<dbReference type="SFLD" id="SFLDG00002">
    <property type="entry name" value="C1.7:_P-type_atpase_like"/>
    <property type="match status" value="1"/>
</dbReference>
<protein>
    <submittedName>
        <fullName evidence="12">Heavy metal translocating P-type ATPase</fullName>
    </submittedName>
</protein>
<keyword evidence="6 10" id="KW-0067">ATP-binding</keyword>
<dbReference type="GO" id="GO:0005507">
    <property type="term" value="F:copper ion binding"/>
    <property type="evidence" value="ECO:0007669"/>
    <property type="project" value="TreeGrafter"/>
</dbReference>
<evidence type="ECO:0000256" key="7">
    <source>
        <dbReference type="ARBA" id="ARBA00022967"/>
    </source>
</evidence>
<evidence type="ECO:0000256" key="5">
    <source>
        <dbReference type="ARBA" id="ARBA00022741"/>
    </source>
</evidence>
<evidence type="ECO:0000256" key="6">
    <source>
        <dbReference type="ARBA" id="ARBA00022840"/>
    </source>
</evidence>
<dbReference type="AlphaFoldDB" id="A0A7X2TPP5"/>
<keyword evidence="4 10" id="KW-0479">Metal-binding</keyword>